<reference evidence="3" key="2">
    <citation type="journal article" date="2010" name="Stand. Genomic Sci.">
        <title>Complete genome sequence of Thermaerobacter marianensis type strain (7p75aT).</title>
        <authorList>
            <person name="Han C."/>
            <person name="Gu W."/>
            <person name="Zhang X."/>
            <person name="Lapidus A."/>
            <person name="Nolan M."/>
            <person name="Copeland A."/>
            <person name="Lucas S."/>
            <person name="Glavina Del Rio T."/>
            <person name="Tice H."/>
            <person name="Cheng J."/>
            <person name="Tapia R."/>
            <person name="Goodwin L."/>
            <person name="Pitluck S."/>
            <person name="Pagani I."/>
            <person name="Ivanova N."/>
            <person name="Mavromatis K."/>
            <person name="Mikhailova N."/>
            <person name="Pati A."/>
            <person name="Chen A."/>
            <person name="Palaniappan K."/>
            <person name="Land M."/>
            <person name="Hauser L."/>
            <person name="Chang Y."/>
            <person name="Jeffries C."/>
            <person name="Schneider S."/>
            <person name="Rohde M."/>
            <person name="Goker M."/>
            <person name="Pukall R."/>
            <person name="Woyke T."/>
            <person name="Bristow J."/>
            <person name="Eisen J."/>
            <person name="Markowitz V."/>
            <person name="Hugenholtz P."/>
            <person name="Kyrpides N."/>
            <person name="Klenk H."/>
            <person name="Detter J."/>
        </authorList>
    </citation>
    <scope>NUCLEOTIDE SEQUENCE [LARGE SCALE GENOMIC DNA]</scope>
    <source>
        <strain evidence="3">ATCC 700841 / DSM 12885 / JCM 10246 / 7p75a</strain>
    </source>
</reference>
<evidence type="ECO:0000256" key="1">
    <source>
        <dbReference type="SAM" id="MobiDB-lite"/>
    </source>
</evidence>
<dbReference type="EMBL" id="CP002344">
    <property type="protein sequence ID" value="ADU51114.1"/>
    <property type="molecule type" value="Genomic_DNA"/>
</dbReference>
<organism evidence="2 3">
    <name type="scientific">Thermaerobacter marianensis (strain ATCC 700841 / DSM 12885 / JCM 10246 / 7p75a)</name>
    <dbReference type="NCBI Taxonomy" id="644966"/>
    <lineage>
        <taxon>Bacteria</taxon>
        <taxon>Bacillati</taxon>
        <taxon>Bacillota</taxon>
        <taxon>Clostridia</taxon>
        <taxon>Eubacteriales</taxon>
        <taxon>Clostridiales Family XVII. Incertae Sedis</taxon>
        <taxon>Thermaerobacter</taxon>
    </lineage>
</organism>
<feature type="compositionally biased region" description="Basic and acidic residues" evidence="1">
    <location>
        <begin position="59"/>
        <end position="68"/>
    </location>
</feature>
<keyword evidence="3" id="KW-1185">Reference proteome</keyword>
<protein>
    <submittedName>
        <fullName evidence="2">P-type conjugative transfer protein TrbL</fullName>
    </submittedName>
</protein>
<feature type="compositionally biased region" description="Basic and acidic residues" evidence="1">
    <location>
        <begin position="124"/>
        <end position="135"/>
    </location>
</feature>
<evidence type="ECO:0000313" key="2">
    <source>
        <dbReference type="EMBL" id="ADU51114.1"/>
    </source>
</evidence>
<dbReference type="KEGG" id="tmr:Tmar_1001"/>
<proteinExistence type="predicted"/>
<gene>
    <name evidence="2" type="ordered locus">Tmar_1001</name>
</gene>
<dbReference type="STRING" id="644966.Tmar_1001"/>
<evidence type="ECO:0000313" key="3">
    <source>
        <dbReference type="Proteomes" id="UP000008915"/>
    </source>
</evidence>
<feature type="region of interest" description="Disordered" evidence="1">
    <location>
        <begin position="46"/>
        <end position="135"/>
    </location>
</feature>
<dbReference type="Proteomes" id="UP000008915">
    <property type="component" value="Chromosome"/>
</dbReference>
<dbReference type="AlphaFoldDB" id="E6SJQ1"/>
<dbReference type="RefSeq" id="WP_013495419.1">
    <property type="nucleotide sequence ID" value="NC_014831.1"/>
</dbReference>
<name>E6SJQ1_THEM7</name>
<sequence length="135" mass="13904">MSIGGLDGPHALQSAAEAQRLQRLGAEAARGEEQAQRFAGLLEEVRRQQRVAGPGAAADARRSGRGDESGPQAGRETPDEPVAPLGGDGRRRGRGRAGGGREGHGQDGSTGPAPPGRGPVPEDLPVKGRHLDRTV</sequence>
<dbReference type="HOGENOM" id="CLU_1884822_0_0_9"/>
<reference evidence="2 3" key="1">
    <citation type="journal article" date="2010" name="Stand. Genomic Sci.">
        <title>Complete genome sequence of Thermaerobacter marianensis type strain (7p75a).</title>
        <authorList>
            <person name="Han C."/>
            <person name="Gu W."/>
            <person name="Zhang X."/>
            <person name="Lapidus A."/>
            <person name="Nolan M."/>
            <person name="Copeland A."/>
            <person name="Lucas S."/>
            <person name="Del Rio T.G."/>
            <person name="Tice H."/>
            <person name="Cheng J.F."/>
            <person name="Tapia R."/>
            <person name="Goodwin L."/>
            <person name="Pitluck S."/>
            <person name="Pagani I."/>
            <person name="Ivanova N."/>
            <person name="Mavromatis K."/>
            <person name="Mikhailova N."/>
            <person name="Pati A."/>
            <person name="Chen A."/>
            <person name="Palaniappan K."/>
            <person name="Land M."/>
            <person name="Hauser L."/>
            <person name="Chang Y.J."/>
            <person name="Jeffries C.D."/>
            <person name="Schneider S."/>
            <person name="Rohde M."/>
            <person name="Goker M."/>
            <person name="Pukall R."/>
            <person name="Woyke T."/>
            <person name="Bristow J."/>
            <person name="Eisen J.A."/>
            <person name="Markowitz V."/>
            <person name="Hugenholtz P."/>
            <person name="Kyrpides N.C."/>
            <person name="Klenk H.P."/>
            <person name="Detter J.C."/>
        </authorList>
    </citation>
    <scope>NUCLEOTIDE SEQUENCE [LARGE SCALE GENOMIC DNA]</scope>
    <source>
        <strain evidence="3">ATCC 700841 / DSM 12885 / JCM 10246 / 7p75a</strain>
    </source>
</reference>
<accession>E6SJQ1</accession>